<dbReference type="PANTHER" id="PTHR22455">
    <property type="entry name" value="CILIA- AND FLAGELLA-ASSOCIATED PROTEIN 91"/>
    <property type="match status" value="1"/>
</dbReference>
<evidence type="ECO:0000313" key="9">
    <source>
        <dbReference type="EMBL" id="RNA10546.1"/>
    </source>
</evidence>
<dbReference type="PANTHER" id="PTHR22455:SF10">
    <property type="entry name" value="CILIA- AND FLAGELLA-ASSOCIATED PROTEIN 91"/>
    <property type="match status" value="1"/>
</dbReference>
<evidence type="ECO:0000259" key="8">
    <source>
        <dbReference type="Pfam" id="PF14738"/>
    </source>
</evidence>
<dbReference type="GO" id="GO:0005930">
    <property type="term" value="C:axoneme"/>
    <property type="evidence" value="ECO:0007669"/>
    <property type="project" value="UniProtKB-SubCell"/>
</dbReference>
<evidence type="ECO:0000256" key="5">
    <source>
        <dbReference type="ARBA" id="ARBA00029468"/>
    </source>
</evidence>
<proteinExistence type="inferred from homology"/>
<evidence type="ECO:0000256" key="6">
    <source>
        <dbReference type="ARBA" id="ARBA00029555"/>
    </source>
</evidence>
<dbReference type="STRING" id="10195.A0A3M7QGI0"/>
<dbReference type="InterPro" id="IPR032840">
    <property type="entry name" value="CFAP91_dom"/>
</dbReference>
<dbReference type="OrthoDB" id="567787at2759"/>
<evidence type="ECO:0000256" key="3">
    <source>
        <dbReference type="ARBA" id="ARBA00023212"/>
    </source>
</evidence>
<reference evidence="9 10" key="1">
    <citation type="journal article" date="2018" name="Sci. Rep.">
        <title>Genomic signatures of local adaptation to the degree of environmental predictability in rotifers.</title>
        <authorList>
            <person name="Franch-Gras L."/>
            <person name="Hahn C."/>
            <person name="Garcia-Roger E.M."/>
            <person name="Carmona M.J."/>
            <person name="Serra M."/>
            <person name="Gomez A."/>
        </authorList>
    </citation>
    <scope>NUCLEOTIDE SEQUENCE [LARGE SCALE GENOMIC DNA]</scope>
    <source>
        <strain evidence="9">HYR1</strain>
    </source>
</reference>
<evidence type="ECO:0000256" key="2">
    <source>
        <dbReference type="ARBA" id="ARBA00022490"/>
    </source>
</evidence>
<keyword evidence="10" id="KW-1185">Reference proteome</keyword>
<dbReference type="InterPro" id="IPR026720">
    <property type="entry name" value="CFAP91"/>
</dbReference>
<keyword evidence="2" id="KW-0963">Cytoplasm</keyword>
<sequence>MTTTTIIQQKQENNSFGRPRMMDNRAFDYIYDKNYHLSNQIDHQFQAIKAKSGNSNIHLQPNYRTMFSELQHHPRFTLQLKNNLVLPNHVNQDWPGKQNYSREKLILQKLMTGDQSISIPNVIYEHYDVDGKDRFKFSKKPIIPFMNAIPPYVVLDTFHSQDLDQQRLNDSNRPQTSFAKTIGTQTDYRDGEAQTDPYTPEYVVKPGEQPELLTLITLANGRGLPVGLAEVEMIERARAKRVWEATLPPINDPSQWEKRLKMMTDMERKEWLFREKEIEEIQNMRMDLLKKMLKDREENQAGILAKKLDKLWVKKQKEKDAKIKKLRAENIKNIRKLIKKRENPQGELRKRNIIEEYSNFDSETYAPLTRVGNFPDKNADSYLVKNRYLETYQGLLELEASLPPYVLNLKIDPPKRNQHTQDGYLKRKYREEKRLEDIHSNLLATKEQKKVEEKPLRFLKLIEKPVPRPPTPRIDIPDSEEEERELAIIYLQKIIRGKAIQNMMYDGKQEKLVLIKEVSSTHALQTVDQANTKLYKQKVLTLQRQRHLTNQADDLKDEVLQSLEGETVCDMLDFLSKELIRLQEERRIHAFAMLAERQRRMREAEESGLRQVEERRRKEDDEIFRQMLKTQQDCVETYLEDCILETVDHVADEEARKEIQDMATKINDIAYDVEQTRSTLESEEIVAELVHGFLIPEAQKEVFRQQIKSKQEPYLMAAHREIYSETNKVLSKNNNETTQY</sequence>
<dbReference type="EMBL" id="REGN01006160">
    <property type="protein sequence ID" value="RNA10546.1"/>
    <property type="molecule type" value="Genomic_DNA"/>
</dbReference>
<evidence type="ECO:0000313" key="10">
    <source>
        <dbReference type="Proteomes" id="UP000276133"/>
    </source>
</evidence>
<evidence type="ECO:0000256" key="4">
    <source>
        <dbReference type="ARBA" id="ARBA00023273"/>
    </source>
</evidence>
<comment type="similarity">
    <text evidence="5">Belongs to the CFAP91 family.</text>
</comment>
<keyword evidence="3" id="KW-0206">Cytoskeleton</keyword>
<organism evidence="9 10">
    <name type="scientific">Brachionus plicatilis</name>
    <name type="common">Marine rotifer</name>
    <name type="synonym">Brachionus muelleri</name>
    <dbReference type="NCBI Taxonomy" id="10195"/>
    <lineage>
        <taxon>Eukaryota</taxon>
        <taxon>Metazoa</taxon>
        <taxon>Spiralia</taxon>
        <taxon>Gnathifera</taxon>
        <taxon>Rotifera</taxon>
        <taxon>Eurotatoria</taxon>
        <taxon>Monogononta</taxon>
        <taxon>Pseudotrocha</taxon>
        <taxon>Ploima</taxon>
        <taxon>Brachionidae</taxon>
        <taxon>Brachionus</taxon>
    </lineage>
</organism>
<evidence type="ECO:0000256" key="7">
    <source>
        <dbReference type="SAM" id="MobiDB-lite"/>
    </source>
</evidence>
<protein>
    <recommendedName>
        <fullName evidence="6">Cilia- and flagella-associated protein 91</fullName>
    </recommendedName>
</protein>
<feature type="domain" description="CFAP91" evidence="8">
    <location>
        <begin position="184"/>
        <end position="336"/>
    </location>
</feature>
<comment type="subcellular location">
    <subcellularLocation>
        <location evidence="1">Cytoplasm</location>
        <location evidence="1">Cytoskeleton</location>
        <location evidence="1">Cilium axoneme</location>
    </subcellularLocation>
</comment>
<name>A0A3M7QGI0_BRAPC</name>
<feature type="region of interest" description="Disordered" evidence="7">
    <location>
        <begin position="167"/>
        <end position="197"/>
    </location>
</feature>
<gene>
    <name evidence="9" type="ORF">BpHYR1_040641</name>
</gene>
<accession>A0A3M7QGI0</accession>
<keyword evidence="4" id="KW-0966">Cell projection</keyword>
<evidence type="ECO:0000256" key="1">
    <source>
        <dbReference type="ARBA" id="ARBA00004430"/>
    </source>
</evidence>
<feature type="compositionally biased region" description="Polar residues" evidence="7">
    <location>
        <begin position="168"/>
        <end position="186"/>
    </location>
</feature>
<dbReference type="Proteomes" id="UP000276133">
    <property type="component" value="Unassembled WGS sequence"/>
</dbReference>
<comment type="caution">
    <text evidence="9">The sequence shown here is derived from an EMBL/GenBank/DDBJ whole genome shotgun (WGS) entry which is preliminary data.</text>
</comment>
<dbReference type="Pfam" id="PF14738">
    <property type="entry name" value="CFAP91"/>
    <property type="match status" value="1"/>
</dbReference>
<dbReference type="AlphaFoldDB" id="A0A3M7QGI0"/>